<dbReference type="Gene3D" id="1.10.10.10">
    <property type="entry name" value="Winged helix-like DNA-binding domain superfamily/Winged helix DNA-binding domain"/>
    <property type="match status" value="1"/>
</dbReference>
<dbReference type="Proteomes" id="UP000199114">
    <property type="component" value="Unassembled WGS sequence"/>
</dbReference>
<sequence>MSSPPDTETTTIAADVLAEPRRRYLLATLLDREGAPSSGPPPTARPVSVATLATEVATAECDRPIVTDDQCEEIHITLVHNHIPRLVDIGVLRRDTDGDATTVTLRDHPMLAADWVRTLLADPTGEGFAADEATLNRTLEALSDARRRTVCTALATQRGAVDVRDLAAMVVERESGDGTGLVDVTETDCASVATTLVHKHLPALASAGLVAHDDAENRVELATDAPQWQADWVLDGPLAAVGDLVPAREFRERPDESIRNETGADAPAANERREAEATSTGPCRTIEGRETVIAAGHDIADSADEELFLTIPDAELLQRTCLERWRDAADRGVDVYVGSDSPRVRDTVRSAIPSATVCEPQLDWLNLPIERGNHGRVFFADRETAMLVTVDDSRSDENGEPRVGAITGHGRENALVSLVREHMGPRLDRLTAEHDARDETPLQI</sequence>
<gene>
    <name evidence="3" type="ORF">SAMN04489841_4163</name>
</gene>
<dbReference type="InterPro" id="IPR036388">
    <property type="entry name" value="WH-like_DNA-bd_sf"/>
</dbReference>
<reference evidence="4" key="1">
    <citation type="submission" date="2016-10" db="EMBL/GenBank/DDBJ databases">
        <authorList>
            <person name="Varghese N."/>
            <person name="Submissions S."/>
        </authorList>
    </citation>
    <scope>NUCLEOTIDE SEQUENCE [LARGE SCALE GENOMIC DNA]</scope>
    <source>
        <strain evidence="4">DSM 25055</strain>
    </source>
</reference>
<feature type="region of interest" description="Disordered" evidence="1">
    <location>
        <begin position="251"/>
        <end position="282"/>
    </location>
</feature>
<dbReference type="AlphaFoldDB" id="A0A1H9QE68"/>
<feature type="domain" description="DUF7344" evidence="2">
    <location>
        <begin position="15"/>
        <end position="98"/>
    </location>
</feature>
<evidence type="ECO:0000256" key="1">
    <source>
        <dbReference type="SAM" id="MobiDB-lite"/>
    </source>
</evidence>
<proteinExistence type="predicted"/>
<evidence type="ECO:0000313" key="3">
    <source>
        <dbReference type="EMBL" id="SER58103.1"/>
    </source>
</evidence>
<dbReference type="Pfam" id="PF24035">
    <property type="entry name" value="DUF7344"/>
    <property type="match status" value="2"/>
</dbReference>
<dbReference type="RefSeq" id="WP_090621259.1">
    <property type="nucleotide sequence ID" value="NZ_FOFD01000006.1"/>
</dbReference>
<protein>
    <recommendedName>
        <fullName evidence="2">DUF7344 domain-containing protein</fullName>
    </recommendedName>
</protein>
<feature type="domain" description="DUF7344" evidence="2">
    <location>
        <begin position="140"/>
        <end position="220"/>
    </location>
</feature>
<dbReference type="EMBL" id="FOFD01000006">
    <property type="protein sequence ID" value="SER58103.1"/>
    <property type="molecule type" value="Genomic_DNA"/>
</dbReference>
<evidence type="ECO:0000313" key="4">
    <source>
        <dbReference type="Proteomes" id="UP000199114"/>
    </source>
</evidence>
<evidence type="ECO:0000259" key="2">
    <source>
        <dbReference type="Pfam" id="PF24035"/>
    </source>
</evidence>
<dbReference type="OrthoDB" id="247722at2157"/>
<dbReference type="InterPro" id="IPR055768">
    <property type="entry name" value="DUF7344"/>
</dbReference>
<organism evidence="3 4">
    <name type="scientific">Natrinema salaciae</name>
    <dbReference type="NCBI Taxonomy" id="1186196"/>
    <lineage>
        <taxon>Archaea</taxon>
        <taxon>Methanobacteriati</taxon>
        <taxon>Methanobacteriota</taxon>
        <taxon>Stenosarchaea group</taxon>
        <taxon>Halobacteria</taxon>
        <taxon>Halobacteriales</taxon>
        <taxon>Natrialbaceae</taxon>
        <taxon>Natrinema</taxon>
    </lineage>
</organism>
<name>A0A1H9QE68_9EURY</name>
<keyword evidence="4" id="KW-1185">Reference proteome</keyword>
<accession>A0A1H9QE68</accession>